<comment type="caution">
    <text evidence="2">The sequence shown here is derived from an EMBL/GenBank/DDBJ whole genome shotgun (WGS) entry which is preliminary data.</text>
</comment>
<accession>A0A433UEX4</accession>
<dbReference type="Gene3D" id="3.40.50.450">
    <property type="match status" value="1"/>
</dbReference>
<dbReference type="RefSeq" id="WP_158633046.1">
    <property type="nucleotide sequence ID" value="NZ_RSCL01000082.1"/>
</dbReference>
<feature type="domain" description="Smf/DprA SLOG" evidence="1">
    <location>
        <begin position="7"/>
        <end position="44"/>
    </location>
</feature>
<evidence type="ECO:0000259" key="1">
    <source>
        <dbReference type="Pfam" id="PF02481"/>
    </source>
</evidence>
<gene>
    <name evidence="2" type="ORF">DSM106972_099350</name>
</gene>
<proteinExistence type="predicted"/>
<dbReference type="Proteomes" id="UP000271624">
    <property type="component" value="Unassembled WGS sequence"/>
</dbReference>
<name>A0A433UEX4_9CYAN</name>
<evidence type="ECO:0000313" key="3">
    <source>
        <dbReference type="Proteomes" id="UP000271624"/>
    </source>
</evidence>
<organism evidence="2 3">
    <name type="scientific">Dulcicalothrix desertica PCC 7102</name>
    <dbReference type="NCBI Taxonomy" id="232991"/>
    <lineage>
        <taxon>Bacteria</taxon>
        <taxon>Bacillati</taxon>
        <taxon>Cyanobacteriota</taxon>
        <taxon>Cyanophyceae</taxon>
        <taxon>Nostocales</taxon>
        <taxon>Calotrichaceae</taxon>
        <taxon>Dulcicalothrix</taxon>
    </lineage>
</organism>
<dbReference type="AlphaFoldDB" id="A0A433UEX4"/>
<sequence>MFLYNPERSIAVIGTRQPRERGRDTGLRIAQRFAQHKLTFVSGLLNDELAI</sequence>
<keyword evidence="3" id="KW-1185">Reference proteome</keyword>
<protein>
    <recommendedName>
        <fullName evidence="1">Smf/DprA SLOG domain-containing protein</fullName>
    </recommendedName>
</protein>
<dbReference type="EMBL" id="RSCL01000082">
    <property type="protein sequence ID" value="RUS92361.1"/>
    <property type="molecule type" value="Genomic_DNA"/>
</dbReference>
<evidence type="ECO:0000313" key="2">
    <source>
        <dbReference type="EMBL" id="RUS92361.1"/>
    </source>
</evidence>
<dbReference type="OrthoDB" id="9785707at2"/>
<dbReference type="InterPro" id="IPR057666">
    <property type="entry name" value="DrpA_SLOG"/>
</dbReference>
<dbReference type="Pfam" id="PF02481">
    <property type="entry name" value="DNA_processg_A"/>
    <property type="match status" value="1"/>
</dbReference>
<reference evidence="2" key="2">
    <citation type="journal article" date="2019" name="Genome Biol. Evol.">
        <title>Day and night: Metabolic profiles and evolutionary relationships of six axenic non-marine cyanobacteria.</title>
        <authorList>
            <person name="Will S.E."/>
            <person name="Henke P."/>
            <person name="Boedeker C."/>
            <person name="Huang S."/>
            <person name="Brinkmann H."/>
            <person name="Rohde M."/>
            <person name="Jarek M."/>
            <person name="Friedl T."/>
            <person name="Seufert S."/>
            <person name="Schumacher M."/>
            <person name="Overmann J."/>
            <person name="Neumann-Schaal M."/>
            <person name="Petersen J."/>
        </authorList>
    </citation>
    <scope>NUCLEOTIDE SEQUENCE [LARGE SCALE GENOMIC DNA]</scope>
    <source>
        <strain evidence="2">PCC 7102</strain>
    </source>
</reference>
<reference evidence="2" key="1">
    <citation type="submission" date="2018-12" db="EMBL/GenBank/DDBJ databases">
        <authorList>
            <person name="Will S."/>
            <person name="Neumann-Schaal M."/>
            <person name="Henke P."/>
        </authorList>
    </citation>
    <scope>NUCLEOTIDE SEQUENCE</scope>
    <source>
        <strain evidence="2">PCC 7102</strain>
    </source>
</reference>